<proteinExistence type="inferred from homology"/>
<evidence type="ECO:0000259" key="10">
    <source>
        <dbReference type="Pfam" id="PF03443"/>
    </source>
</evidence>
<dbReference type="GO" id="GO:0030245">
    <property type="term" value="P:cellulose catabolic process"/>
    <property type="evidence" value="ECO:0007669"/>
    <property type="project" value="UniProtKB-UniRule"/>
</dbReference>
<dbReference type="GO" id="GO:0005576">
    <property type="term" value="C:extracellular region"/>
    <property type="evidence" value="ECO:0007669"/>
    <property type="project" value="UniProtKB-SubCell"/>
</dbReference>
<comment type="catalytic activity">
    <reaction evidence="8">
        <text>[(1-&gt;4)-beta-D-glucosyl]n+m + reduced acceptor + O2 = 4-dehydro-beta-D-glucosyl-[(1-&gt;4)-beta-D-glucosyl]n-1 + [(1-&gt;4)-beta-D-glucosyl]m + acceptor + H2O.</text>
        <dbReference type="EC" id="1.14.99.56"/>
    </reaction>
</comment>
<feature type="chain" id="PRO_5022233656" description="AA9 family lytic polysaccharide monooxygenase" evidence="9">
    <location>
        <begin position="20"/>
        <end position="244"/>
    </location>
</feature>
<dbReference type="Proteomes" id="UP000320762">
    <property type="component" value="Unassembled WGS sequence"/>
</dbReference>
<dbReference type="EMBL" id="VDMD01000020">
    <property type="protein sequence ID" value="TRM60724.1"/>
    <property type="molecule type" value="Genomic_DNA"/>
</dbReference>
<dbReference type="PANTHER" id="PTHR33353:SF17">
    <property type="entry name" value="ENDO-BETA-1,4-GLUCANASE D"/>
    <property type="match status" value="1"/>
</dbReference>
<sequence>MVKLASFAILGSLIATATAHTRVWGVYVNGEYQGDGASQYVRSPPTNNPIKDLTSSSMMCNVNNAAVSKRVSVAGGDELTFEWYHNYRNDDIIASSHHGPIQVYMSGDDGATWTKIFSDSYDTSSSTWAVDRLLTSAGKHSVIIPDVPAGNYLLRAEILALHEADVTYTSNPIRGAQNYPSCTQITVTSNGADALPANGVKFPGAYTDSSPGIVFNVWPPYGPDPATYVAPGPAVWDKAPGGSI</sequence>
<keyword evidence="4 8" id="KW-1015">Disulfide bond</keyword>
<feature type="signal peptide" evidence="9">
    <location>
        <begin position="1"/>
        <end position="19"/>
    </location>
</feature>
<reference evidence="11 12" key="1">
    <citation type="journal article" date="2019" name="New Phytol.">
        <title>Comparative genomics reveals unique wood-decay strategies and fruiting body development in the Schizophyllaceae.</title>
        <authorList>
            <person name="Almasi E."/>
            <person name="Sahu N."/>
            <person name="Krizsan K."/>
            <person name="Balint B."/>
            <person name="Kovacs G.M."/>
            <person name="Kiss B."/>
            <person name="Cseklye J."/>
            <person name="Drula E."/>
            <person name="Henrissat B."/>
            <person name="Nagy I."/>
            <person name="Chovatia M."/>
            <person name="Adam C."/>
            <person name="LaButti K."/>
            <person name="Lipzen A."/>
            <person name="Riley R."/>
            <person name="Grigoriev I.V."/>
            <person name="Nagy L.G."/>
        </authorList>
    </citation>
    <scope>NUCLEOTIDE SEQUENCE [LARGE SCALE GENOMIC DNA]</scope>
    <source>
        <strain evidence="11 12">NL-1724</strain>
    </source>
</reference>
<comment type="caution">
    <text evidence="11">The sequence shown here is derived from an EMBL/GenBank/DDBJ whole genome shotgun (WGS) entry which is preliminary data.</text>
</comment>
<dbReference type="OrthoDB" id="2525337at2759"/>
<gene>
    <name evidence="11" type="ORF">BD626DRAFT_121165</name>
</gene>
<dbReference type="AlphaFoldDB" id="A0A550C7F7"/>
<comment type="subcellular location">
    <subcellularLocation>
        <location evidence="1 8">Secreted</location>
    </subcellularLocation>
</comment>
<evidence type="ECO:0000256" key="1">
    <source>
        <dbReference type="ARBA" id="ARBA00004613"/>
    </source>
</evidence>
<keyword evidence="12" id="KW-1185">Reference proteome</keyword>
<dbReference type="GO" id="GO:0030248">
    <property type="term" value="F:cellulose binding"/>
    <property type="evidence" value="ECO:0007669"/>
    <property type="project" value="UniProtKB-UniRule"/>
</dbReference>
<keyword evidence="6 8" id="KW-0624">Polysaccharide degradation</keyword>
<accession>A0A550C7F7</accession>
<keyword evidence="11" id="KW-0378">Hydrolase</keyword>
<dbReference type="GO" id="GO:0008810">
    <property type="term" value="F:cellulase activity"/>
    <property type="evidence" value="ECO:0007669"/>
    <property type="project" value="UniProtKB-UniRule"/>
</dbReference>
<keyword evidence="3 8" id="KW-0136">Cellulose degradation</keyword>
<comment type="function">
    <text evidence="8">Lytic polysaccharide monooxygenase (LMPO) that depolymerizes crystalline and amorphous polysaccharides via the oxidation of scissile alpha- or beta-(1-4)-glycosidic bonds, yielding C1 and/or C4 oxidation products. Catalysis by LPMOs requires the reduction of the active-site copper from Cu(II) to Cu(I) by a reducing agent and H(2)O(2) or O(2) as a cosubstrate.</text>
</comment>
<dbReference type="Pfam" id="PF03443">
    <property type="entry name" value="AA9"/>
    <property type="match status" value="1"/>
</dbReference>
<keyword evidence="9" id="KW-0732">Signal</keyword>
<keyword evidence="5 8" id="KW-0119">Carbohydrate metabolism</keyword>
<dbReference type="Gene3D" id="2.70.50.70">
    <property type="match status" value="1"/>
</dbReference>
<dbReference type="InterPro" id="IPR005103">
    <property type="entry name" value="AA9_LPMO"/>
</dbReference>
<protein>
    <recommendedName>
        <fullName evidence="8">AA9 family lytic polysaccharide monooxygenase</fullName>
        <ecNumber evidence="8">1.14.99.56</ecNumber>
    </recommendedName>
    <alternativeName>
        <fullName evidence="8">Endo-beta-1,4-glucanase</fullName>
    </alternativeName>
    <alternativeName>
        <fullName evidence="8">Glycosyl hydrolase 61 family protein</fullName>
    </alternativeName>
</protein>
<comment type="domain">
    <text evidence="8">Has a modular structure: an endo-beta-1,4-glucanase catalytic module at the N-terminus, a linker rich in serines and threonines, and a C-terminal carbohydrate-binding module (CBM).</text>
</comment>
<evidence type="ECO:0000256" key="3">
    <source>
        <dbReference type="ARBA" id="ARBA00023001"/>
    </source>
</evidence>
<evidence type="ECO:0000256" key="7">
    <source>
        <dbReference type="ARBA" id="ARBA00044502"/>
    </source>
</evidence>
<dbReference type="CDD" id="cd21175">
    <property type="entry name" value="LPMO_AA9"/>
    <property type="match status" value="1"/>
</dbReference>
<evidence type="ECO:0000256" key="2">
    <source>
        <dbReference type="ARBA" id="ARBA00022525"/>
    </source>
</evidence>
<dbReference type="InterPro" id="IPR049892">
    <property type="entry name" value="AA9"/>
</dbReference>
<evidence type="ECO:0000313" key="11">
    <source>
        <dbReference type="EMBL" id="TRM60724.1"/>
    </source>
</evidence>
<evidence type="ECO:0000313" key="12">
    <source>
        <dbReference type="Proteomes" id="UP000320762"/>
    </source>
</evidence>
<organism evidence="11 12">
    <name type="scientific">Schizophyllum amplum</name>
    <dbReference type="NCBI Taxonomy" id="97359"/>
    <lineage>
        <taxon>Eukaryota</taxon>
        <taxon>Fungi</taxon>
        <taxon>Dikarya</taxon>
        <taxon>Basidiomycota</taxon>
        <taxon>Agaricomycotina</taxon>
        <taxon>Agaricomycetes</taxon>
        <taxon>Agaricomycetidae</taxon>
        <taxon>Agaricales</taxon>
        <taxon>Schizophyllaceae</taxon>
        <taxon>Schizophyllum</taxon>
    </lineage>
</organism>
<evidence type="ECO:0000256" key="5">
    <source>
        <dbReference type="ARBA" id="ARBA00023277"/>
    </source>
</evidence>
<evidence type="ECO:0000256" key="6">
    <source>
        <dbReference type="ARBA" id="ARBA00023326"/>
    </source>
</evidence>
<evidence type="ECO:0000256" key="8">
    <source>
        <dbReference type="RuleBase" id="RU368122"/>
    </source>
</evidence>
<dbReference type="STRING" id="97359.A0A550C7F7"/>
<dbReference type="PANTHER" id="PTHR33353">
    <property type="entry name" value="PUTATIVE (AFU_ORTHOLOGUE AFUA_1G12560)-RELATED"/>
    <property type="match status" value="1"/>
</dbReference>
<name>A0A550C7F7_9AGAR</name>
<feature type="domain" description="Auxiliary Activity family 9 catalytic" evidence="10">
    <location>
        <begin position="20"/>
        <end position="219"/>
    </location>
</feature>
<dbReference type="EC" id="1.14.99.56" evidence="8"/>
<comment type="similarity">
    <text evidence="7">Belongs to the polysaccharide monooxygenase AA9 family.</text>
</comment>
<evidence type="ECO:0000256" key="4">
    <source>
        <dbReference type="ARBA" id="ARBA00023157"/>
    </source>
</evidence>
<evidence type="ECO:0000256" key="9">
    <source>
        <dbReference type="SAM" id="SignalP"/>
    </source>
</evidence>
<keyword evidence="2 8" id="KW-0964">Secreted</keyword>